<comment type="caution">
    <text evidence="2">The sequence shown here is derived from an EMBL/GenBank/DDBJ whole genome shotgun (WGS) entry which is preliminary data.</text>
</comment>
<protein>
    <recommendedName>
        <fullName evidence="4">Ribosomal protein L7/L12 C-terminal domain-containing protein</fullName>
    </recommendedName>
</protein>
<organism evidence="2 3">
    <name type="scientific">Streptomonospora halophila</name>
    <dbReference type="NCBI Taxonomy" id="427369"/>
    <lineage>
        <taxon>Bacteria</taxon>
        <taxon>Bacillati</taxon>
        <taxon>Actinomycetota</taxon>
        <taxon>Actinomycetes</taxon>
        <taxon>Streptosporangiales</taxon>
        <taxon>Nocardiopsidaceae</taxon>
        <taxon>Streptomonospora</taxon>
    </lineage>
</organism>
<evidence type="ECO:0000313" key="2">
    <source>
        <dbReference type="EMBL" id="GAA4932658.1"/>
    </source>
</evidence>
<feature type="transmembrane region" description="Helical" evidence="1">
    <location>
        <begin position="6"/>
        <end position="23"/>
    </location>
</feature>
<keyword evidence="1" id="KW-0812">Transmembrane</keyword>
<dbReference type="EMBL" id="BAABIK010000004">
    <property type="protein sequence ID" value="GAA4932658.1"/>
    <property type="molecule type" value="Genomic_DNA"/>
</dbReference>
<dbReference type="RefSeq" id="WP_344143916.1">
    <property type="nucleotide sequence ID" value="NZ_BAABIK010000004.1"/>
</dbReference>
<reference evidence="3" key="1">
    <citation type="journal article" date="2019" name="Int. J. Syst. Evol. Microbiol.">
        <title>The Global Catalogue of Microorganisms (GCM) 10K type strain sequencing project: providing services to taxonomists for standard genome sequencing and annotation.</title>
        <authorList>
            <consortium name="The Broad Institute Genomics Platform"/>
            <consortium name="The Broad Institute Genome Sequencing Center for Infectious Disease"/>
            <person name="Wu L."/>
            <person name="Ma J."/>
        </authorList>
    </citation>
    <scope>NUCLEOTIDE SEQUENCE [LARGE SCALE GENOMIC DNA]</scope>
    <source>
        <strain evidence="3">JCM 18123</strain>
    </source>
</reference>
<name>A0ABP9GC22_9ACTN</name>
<gene>
    <name evidence="2" type="ORF">GCM10023224_11100</name>
</gene>
<evidence type="ECO:0008006" key="4">
    <source>
        <dbReference type="Google" id="ProtNLM"/>
    </source>
</evidence>
<dbReference type="Proteomes" id="UP001499993">
    <property type="component" value="Unassembled WGS sequence"/>
</dbReference>
<proteinExistence type="predicted"/>
<keyword evidence="1" id="KW-1133">Transmembrane helix</keyword>
<keyword evidence="1" id="KW-0472">Membrane</keyword>
<evidence type="ECO:0000313" key="3">
    <source>
        <dbReference type="Proteomes" id="UP001499993"/>
    </source>
</evidence>
<evidence type="ECO:0000256" key="1">
    <source>
        <dbReference type="SAM" id="Phobius"/>
    </source>
</evidence>
<sequence>MDGYLWAFAAAAVVLAGIGLGLYRESQRRAERRSSPGAPLSRPLPADVLDRVQERVDAGKPVLAIKELREATGYDLRSAKAVVDALSEGRSVPTLGESAGD</sequence>
<keyword evidence="3" id="KW-1185">Reference proteome</keyword>
<accession>A0ABP9GC22</accession>
<dbReference type="Gene3D" id="3.30.1390.10">
    <property type="match status" value="1"/>
</dbReference>
<dbReference type="InterPro" id="IPR014719">
    <property type="entry name" value="Ribosomal_bL12_C/ClpS-like"/>
</dbReference>